<dbReference type="RefSeq" id="WP_076344749.1">
    <property type="nucleotide sequence ID" value="NZ_FTOO01000002.1"/>
</dbReference>
<dbReference type="InterPro" id="IPR000748">
    <property type="entry name" value="PsdUridine_synth_RsuA/RluB/E/F"/>
</dbReference>
<evidence type="ECO:0000313" key="9">
    <source>
        <dbReference type="Proteomes" id="UP000186156"/>
    </source>
</evidence>
<dbReference type="InterPro" id="IPR006145">
    <property type="entry name" value="PsdUridine_synth_RsuA/RluA"/>
</dbReference>
<dbReference type="InterPro" id="IPR020094">
    <property type="entry name" value="TruA/RsuA/RluB/E/F_N"/>
</dbReference>
<dbReference type="Pfam" id="PF00849">
    <property type="entry name" value="PseudoU_synth_2"/>
    <property type="match status" value="1"/>
</dbReference>
<dbReference type="PANTHER" id="PTHR47683:SF3">
    <property type="entry name" value="RIBOSOMAL LARGE SUBUNIT PSEUDOURIDINE SYNTHASE B"/>
    <property type="match status" value="1"/>
</dbReference>
<proteinExistence type="inferred from homology"/>
<dbReference type="Gene3D" id="3.30.70.580">
    <property type="entry name" value="Pseudouridine synthase I, catalytic domain, N-terminal subdomain"/>
    <property type="match status" value="1"/>
</dbReference>
<dbReference type="Pfam" id="PF01479">
    <property type="entry name" value="S4"/>
    <property type="match status" value="1"/>
</dbReference>
<feature type="compositionally biased region" description="Basic residues" evidence="6">
    <location>
        <begin position="264"/>
        <end position="273"/>
    </location>
</feature>
<evidence type="ECO:0000256" key="5">
    <source>
        <dbReference type="RuleBase" id="RU003887"/>
    </source>
</evidence>
<protein>
    <recommendedName>
        <fullName evidence="5">Pseudouridine synthase</fullName>
        <ecNumber evidence="5">5.4.99.-</ecNumber>
    </recommendedName>
</protein>
<dbReference type="EC" id="5.4.99.-" evidence="5"/>
<dbReference type="PROSITE" id="PS50889">
    <property type="entry name" value="S4"/>
    <property type="match status" value="1"/>
</dbReference>
<dbReference type="GO" id="GO:0000455">
    <property type="term" value="P:enzyme-directed rRNA pseudouridine synthesis"/>
    <property type="evidence" value="ECO:0007669"/>
    <property type="project" value="UniProtKB-ARBA"/>
</dbReference>
<dbReference type="InterPro" id="IPR002942">
    <property type="entry name" value="S4_RNA-bd"/>
</dbReference>
<evidence type="ECO:0000259" key="7">
    <source>
        <dbReference type="SMART" id="SM00363"/>
    </source>
</evidence>
<comment type="similarity">
    <text evidence="1 5">Belongs to the pseudouridine synthase RsuA family.</text>
</comment>
<dbReference type="GO" id="GO:0005829">
    <property type="term" value="C:cytosol"/>
    <property type="evidence" value="ECO:0007669"/>
    <property type="project" value="UniProtKB-ARBA"/>
</dbReference>
<dbReference type="GO" id="GO:0003723">
    <property type="term" value="F:RNA binding"/>
    <property type="evidence" value="ECO:0007669"/>
    <property type="project" value="UniProtKB-KW"/>
</dbReference>
<dbReference type="SUPFAM" id="SSF55120">
    <property type="entry name" value="Pseudouridine synthase"/>
    <property type="match status" value="1"/>
</dbReference>
<evidence type="ECO:0000313" key="8">
    <source>
        <dbReference type="EMBL" id="SIS62179.1"/>
    </source>
</evidence>
<dbReference type="AlphaFoldDB" id="A0A1N7KKQ1"/>
<dbReference type="InterPro" id="IPR050343">
    <property type="entry name" value="RsuA_PseudoU_synthase"/>
</dbReference>
<accession>A0A1N7KKQ1</accession>
<dbReference type="NCBIfam" id="TIGR00093">
    <property type="entry name" value="pseudouridine synthase"/>
    <property type="match status" value="1"/>
</dbReference>
<evidence type="ECO:0000256" key="3">
    <source>
        <dbReference type="ARBA" id="ARBA00023235"/>
    </source>
</evidence>
<dbReference type="PROSITE" id="PS01149">
    <property type="entry name" value="PSI_RSU"/>
    <property type="match status" value="1"/>
</dbReference>
<dbReference type="Gene3D" id="3.30.70.1560">
    <property type="entry name" value="Alpha-L RNA-binding motif"/>
    <property type="match status" value="1"/>
</dbReference>
<evidence type="ECO:0000256" key="2">
    <source>
        <dbReference type="ARBA" id="ARBA00022884"/>
    </source>
</evidence>
<dbReference type="FunFam" id="3.10.290.10:FF:000003">
    <property type="entry name" value="Pseudouridine synthase"/>
    <property type="match status" value="1"/>
</dbReference>
<evidence type="ECO:0000256" key="1">
    <source>
        <dbReference type="ARBA" id="ARBA00008348"/>
    </source>
</evidence>
<organism evidence="8 9">
    <name type="scientific">Alicyclobacillus vulcanalis</name>
    <dbReference type="NCBI Taxonomy" id="252246"/>
    <lineage>
        <taxon>Bacteria</taxon>
        <taxon>Bacillati</taxon>
        <taxon>Bacillota</taxon>
        <taxon>Bacilli</taxon>
        <taxon>Bacillales</taxon>
        <taxon>Alicyclobacillaceae</taxon>
        <taxon>Alicyclobacillus</taxon>
    </lineage>
</organism>
<feature type="compositionally biased region" description="Basic and acidic residues" evidence="6">
    <location>
        <begin position="251"/>
        <end position="262"/>
    </location>
</feature>
<dbReference type="SUPFAM" id="SSF55174">
    <property type="entry name" value="Alpha-L RNA-binding motif"/>
    <property type="match status" value="1"/>
</dbReference>
<reference evidence="9" key="1">
    <citation type="submission" date="2017-01" db="EMBL/GenBank/DDBJ databases">
        <authorList>
            <person name="Varghese N."/>
            <person name="Submissions S."/>
        </authorList>
    </citation>
    <scope>NUCLEOTIDE SEQUENCE [LARGE SCALE GENOMIC DNA]</scope>
    <source>
        <strain evidence="9">DSM 16176</strain>
    </source>
</reference>
<keyword evidence="3 5" id="KW-0413">Isomerase</keyword>
<dbReference type="GO" id="GO:0120159">
    <property type="term" value="F:rRNA pseudouridine synthase activity"/>
    <property type="evidence" value="ECO:0007669"/>
    <property type="project" value="UniProtKB-ARBA"/>
</dbReference>
<dbReference type="PANTHER" id="PTHR47683">
    <property type="entry name" value="PSEUDOURIDINE SYNTHASE FAMILY PROTEIN-RELATED"/>
    <property type="match status" value="1"/>
</dbReference>
<gene>
    <name evidence="8" type="ORF">SAMN05421799_10217</name>
</gene>
<dbReference type="STRING" id="252246.SAMN05421799_10217"/>
<dbReference type="CDD" id="cd02870">
    <property type="entry name" value="PseudoU_synth_RsuA_like"/>
    <property type="match status" value="1"/>
</dbReference>
<feature type="domain" description="RNA-binding S4" evidence="7">
    <location>
        <begin position="2"/>
        <end position="60"/>
    </location>
</feature>
<evidence type="ECO:0000256" key="6">
    <source>
        <dbReference type="SAM" id="MobiDB-lite"/>
    </source>
</evidence>
<dbReference type="SMART" id="SM00363">
    <property type="entry name" value="S4"/>
    <property type="match status" value="1"/>
</dbReference>
<dbReference type="Gene3D" id="3.10.290.10">
    <property type="entry name" value="RNA-binding S4 domain"/>
    <property type="match status" value="1"/>
</dbReference>
<dbReference type="InterPro" id="IPR020103">
    <property type="entry name" value="PsdUridine_synth_cat_dom_sf"/>
</dbReference>
<keyword evidence="2 4" id="KW-0694">RNA-binding</keyword>
<keyword evidence="9" id="KW-1185">Reference proteome</keyword>
<dbReference type="Proteomes" id="UP000186156">
    <property type="component" value="Unassembled WGS sequence"/>
</dbReference>
<dbReference type="InterPro" id="IPR036986">
    <property type="entry name" value="S4_RNA-bd_sf"/>
</dbReference>
<dbReference type="EMBL" id="FTOO01000002">
    <property type="protein sequence ID" value="SIS62179.1"/>
    <property type="molecule type" value="Genomic_DNA"/>
</dbReference>
<evidence type="ECO:0000256" key="4">
    <source>
        <dbReference type="PROSITE-ProRule" id="PRU00182"/>
    </source>
</evidence>
<sequence length="273" mass="30523">MERLQKVLAHAGVASRRKCEELILAGRVSVDGEPVTELGAKVDPSRQRIAVDGVPIELEEPVVLVLNKPVAYLSTVSDPLGRRTVMELLPPVRERLYPVGRLDYDTSGLLLFTNDGTLTQRLLHPSVEIEKVYRVSVRGVVDRETRRALTEGVELEDGVTAPAKVEVLRQADGEDGVAVVHLAIHEGRNRQVRRMFEKLGLPVQRLKRIAFGPVTLGHLKTGEWRPLTKEEWVALYQAAGLTPPPYRRPVVRRDPDAGDTRRSQSAKRGPRRR</sequence>
<dbReference type="InterPro" id="IPR018496">
    <property type="entry name" value="PsdUridine_synth_RsuA/RluB_CS"/>
</dbReference>
<dbReference type="FunFam" id="3.30.70.1560:FF:000001">
    <property type="entry name" value="Pseudouridine synthase"/>
    <property type="match status" value="1"/>
</dbReference>
<dbReference type="CDD" id="cd00165">
    <property type="entry name" value="S4"/>
    <property type="match status" value="1"/>
</dbReference>
<dbReference type="InterPro" id="IPR042092">
    <property type="entry name" value="PsdUridine_s_RsuA/RluB/E/F_cat"/>
</dbReference>
<name>A0A1N7KKQ1_9BACL</name>
<dbReference type="OrthoDB" id="9807213at2"/>
<feature type="region of interest" description="Disordered" evidence="6">
    <location>
        <begin position="242"/>
        <end position="273"/>
    </location>
</feature>